<dbReference type="Pfam" id="PF00560">
    <property type="entry name" value="LRR_1"/>
    <property type="match status" value="2"/>
</dbReference>
<dbReference type="AlphaFoldDB" id="A0AAV5LPF9"/>
<evidence type="ECO:0000256" key="1">
    <source>
        <dbReference type="ARBA" id="ARBA00004251"/>
    </source>
</evidence>
<evidence type="ECO:0000256" key="9">
    <source>
        <dbReference type="ARBA" id="ARBA00023170"/>
    </source>
</evidence>
<organism evidence="11 12">
    <name type="scientific">Rubroshorea leprosula</name>
    <dbReference type="NCBI Taxonomy" id="152421"/>
    <lineage>
        <taxon>Eukaryota</taxon>
        <taxon>Viridiplantae</taxon>
        <taxon>Streptophyta</taxon>
        <taxon>Embryophyta</taxon>
        <taxon>Tracheophyta</taxon>
        <taxon>Spermatophyta</taxon>
        <taxon>Magnoliopsida</taxon>
        <taxon>eudicotyledons</taxon>
        <taxon>Gunneridae</taxon>
        <taxon>Pentapetalae</taxon>
        <taxon>rosids</taxon>
        <taxon>malvids</taxon>
        <taxon>Malvales</taxon>
        <taxon>Dipterocarpaceae</taxon>
        <taxon>Rubroshorea</taxon>
    </lineage>
</organism>
<keyword evidence="10" id="KW-0325">Glycoprotein</keyword>
<keyword evidence="4" id="KW-0433">Leucine-rich repeat</keyword>
<dbReference type="EMBL" id="BPVZ01000130">
    <property type="protein sequence ID" value="GKV38673.1"/>
    <property type="molecule type" value="Genomic_DNA"/>
</dbReference>
<comment type="subcellular location">
    <subcellularLocation>
        <location evidence="1">Cell membrane</location>
        <topology evidence="1">Single-pass type I membrane protein</topology>
    </subcellularLocation>
</comment>
<dbReference type="GO" id="GO:0005886">
    <property type="term" value="C:plasma membrane"/>
    <property type="evidence" value="ECO:0007669"/>
    <property type="project" value="UniProtKB-SubCell"/>
</dbReference>
<dbReference type="Gene3D" id="3.80.10.10">
    <property type="entry name" value="Ribonuclease Inhibitor"/>
    <property type="match status" value="1"/>
</dbReference>
<accession>A0AAV5LPF9</accession>
<keyword evidence="12" id="KW-1185">Reference proteome</keyword>
<dbReference type="InterPro" id="IPR032675">
    <property type="entry name" value="LRR_dom_sf"/>
</dbReference>
<keyword evidence="7" id="KW-1133">Transmembrane helix</keyword>
<evidence type="ECO:0000256" key="4">
    <source>
        <dbReference type="ARBA" id="ARBA00022614"/>
    </source>
</evidence>
<gene>
    <name evidence="11" type="ORF">SLEP1_g46562</name>
</gene>
<dbReference type="SUPFAM" id="SSF52058">
    <property type="entry name" value="L domain-like"/>
    <property type="match status" value="1"/>
</dbReference>
<comment type="similarity">
    <text evidence="2">Belongs to the RLP family.</text>
</comment>
<protein>
    <submittedName>
        <fullName evidence="11">Uncharacterized protein</fullName>
    </submittedName>
</protein>
<name>A0AAV5LPF9_9ROSI</name>
<evidence type="ECO:0000256" key="2">
    <source>
        <dbReference type="ARBA" id="ARBA00009592"/>
    </source>
</evidence>
<keyword evidence="3" id="KW-1003">Cell membrane</keyword>
<keyword evidence="6" id="KW-0677">Repeat</keyword>
<evidence type="ECO:0000313" key="12">
    <source>
        <dbReference type="Proteomes" id="UP001054252"/>
    </source>
</evidence>
<dbReference type="InterPro" id="IPR001611">
    <property type="entry name" value="Leu-rich_rpt"/>
</dbReference>
<reference evidence="11 12" key="1">
    <citation type="journal article" date="2021" name="Commun. Biol.">
        <title>The genome of Shorea leprosula (Dipterocarpaceae) highlights the ecological relevance of drought in aseasonal tropical rainforests.</title>
        <authorList>
            <person name="Ng K.K.S."/>
            <person name="Kobayashi M.J."/>
            <person name="Fawcett J.A."/>
            <person name="Hatakeyama M."/>
            <person name="Paape T."/>
            <person name="Ng C.H."/>
            <person name="Ang C.C."/>
            <person name="Tnah L.H."/>
            <person name="Lee C.T."/>
            <person name="Nishiyama T."/>
            <person name="Sese J."/>
            <person name="O'Brien M.J."/>
            <person name="Copetti D."/>
            <person name="Mohd Noor M.I."/>
            <person name="Ong R.C."/>
            <person name="Putra M."/>
            <person name="Sireger I.Z."/>
            <person name="Indrioko S."/>
            <person name="Kosugi Y."/>
            <person name="Izuno A."/>
            <person name="Isagi Y."/>
            <person name="Lee S.L."/>
            <person name="Shimizu K.K."/>
        </authorList>
    </citation>
    <scope>NUCLEOTIDE SEQUENCE [LARGE SCALE GENOMIC DNA]</scope>
    <source>
        <strain evidence="11">214</strain>
    </source>
</reference>
<evidence type="ECO:0000256" key="3">
    <source>
        <dbReference type="ARBA" id="ARBA00022475"/>
    </source>
</evidence>
<dbReference type="Proteomes" id="UP001054252">
    <property type="component" value="Unassembled WGS sequence"/>
</dbReference>
<dbReference type="PANTHER" id="PTHR27004:SF428">
    <property type="entry name" value="OS01G0160600 PROTEIN"/>
    <property type="match status" value="1"/>
</dbReference>
<evidence type="ECO:0000256" key="7">
    <source>
        <dbReference type="ARBA" id="ARBA00022989"/>
    </source>
</evidence>
<keyword evidence="8" id="KW-0472">Membrane</keyword>
<keyword evidence="5" id="KW-0812">Transmembrane</keyword>
<evidence type="ECO:0000256" key="6">
    <source>
        <dbReference type="ARBA" id="ARBA00022737"/>
    </source>
</evidence>
<evidence type="ECO:0000256" key="5">
    <source>
        <dbReference type="ARBA" id="ARBA00022692"/>
    </source>
</evidence>
<evidence type="ECO:0000256" key="10">
    <source>
        <dbReference type="ARBA" id="ARBA00023180"/>
    </source>
</evidence>
<evidence type="ECO:0000256" key="8">
    <source>
        <dbReference type="ARBA" id="ARBA00023136"/>
    </source>
</evidence>
<sequence length="268" mass="30157">MDGQLPRSLVNCSKLEVLDVGNNNIEDTFPHWLESLTNLQVLVLRSNKFHGSVQSIKESPTFPKLRVLDLSNNDFLGPLPIRYVENFRAMMGPHRDHDFPEYMMMGSYQYSLVLIMKGFEYELHGILIIFISIDLSNNKFEGEIPDVIGKLSSLKGLNLLITTLLETLDCVEFHDQNLVMEMGHNQAPSKKKMTSGDLAGEWWCIVWIGGVGRIGRGRDGDGWQGRGSEGGCLLPPVWVSKEAEGEGDGLIRTLFNHPQICRFAIRPI</sequence>
<keyword evidence="9" id="KW-0675">Receptor</keyword>
<evidence type="ECO:0000313" key="11">
    <source>
        <dbReference type="EMBL" id="GKV38673.1"/>
    </source>
</evidence>
<proteinExistence type="inferred from homology"/>
<comment type="caution">
    <text evidence="11">The sequence shown here is derived from an EMBL/GenBank/DDBJ whole genome shotgun (WGS) entry which is preliminary data.</text>
</comment>
<dbReference type="PANTHER" id="PTHR27004">
    <property type="entry name" value="RECEPTOR-LIKE PROTEIN 12 ISOFORM X1"/>
    <property type="match status" value="1"/>
</dbReference>
<dbReference type="Pfam" id="PF13855">
    <property type="entry name" value="LRR_8"/>
    <property type="match status" value="1"/>
</dbReference>